<gene>
    <name evidence="4" type="ORF">LOD99_11577</name>
</gene>
<dbReference type="PANTHER" id="PTHR46199:SF3">
    <property type="entry name" value="RAC GTPASE-ACTIVATING PROTEIN 1"/>
    <property type="match status" value="1"/>
</dbReference>
<dbReference type="PANTHER" id="PTHR46199">
    <property type="entry name" value="RAC GTPASE-ACTIVATING PROTEIN 1"/>
    <property type="match status" value="1"/>
</dbReference>
<reference evidence="4 5" key="1">
    <citation type="journal article" date="2023" name="BMC Biol.">
        <title>The compact genome of the sponge Oopsacas minuta (Hexactinellida) is lacking key metazoan core genes.</title>
        <authorList>
            <person name="Santini S."/>
            <person name="Schenkelaars Q."/>
            <person name="Jourda C."/>
            <person name="Duchesne M."/>
            <person name="Belahbib H."/>
            <person name="Rocher C."/>
            <person name="Selva M."/>
            <person name="Riesgo A."/>
            <person name="Vervoort M."/>
            <person name="Leys S.P."/>
            <person name="Kodjabachian L."/>
            <person name="Le Bivic A."/>
            <person name="Borchiellini C."/>
            <person name="Claverie J.M."/>
            <person name="Renard E."/>
        </authorList>
    </citation>
    <scope>NUCLEOTIDE SEQUENCE [LARGE SCALE GENOMIC DNA]</scope>
    <source>
        <strain evidence="4">SPO-2</strain>
    </source>
</reference>
<dbReference type="GO" id="GO:0051233">
    <property type="term" value="C:spindle midzone"/>
    <property type="evidence" value="ECO:0007669"/>
    <property type="project" value="TreeGrafter"/>
</dbReference>
<evidence type="ECO:0000256" key="2">
    <source>
        <dbReference type="SAM" id="MobiDB-lite"/>
    </source>
</evidence>
<evidence type="ECO:0000313" key="4">
    <source>
        <dbReference type="EMBL" id="KAI6649210.1"/>
    </source>
</evidence>
<dbReference type="GO" id="GO:0005096">
    <property type="term" value="F:GTPase activator activity"/>
    <property type="evidence" value="ECO:0007669"/>
    <property type="project" value="TreeGrafter"/>
</dbReference>
<dbReference type="Pfam" id="PF00620">
    <property type="entry name" value="RhoGAP"/>
    <property type="match status" value="1"/>
</dbReference>
<feature type="compositionally biased region" description="Low complexity" evidence="2">
    <location>
        <begin position="271"/>
        <end position="282"/>
    </location>
</feature>
<evidence type="ECO:0000313" key="5">
    <source>
        <dbReference type="Proteomes" id="UP001165289"/>
    </source>
</evidence>
<dbReference type="Proteomes" id="UP001165289">
    <property type="component" value="Unassembled WGS sequence"/>
</dbReference>
<dbReference type="AlphaFoldDB" id="A0AAV7JLA2"/>
<dbReference type="GO" id="GO:0051256">
    <property type="term" value="P:mitotic spindle midzone assembly"/>
    <property type="evidence" value="ECO:0007669"/>
    <property type="project" value="TreeGrafter"/>
</dbReference>
<organism evidence="4 5">
    <name type="scientific">Oopsacas minuta</name>
    <dbReference type="NCBI Taxonomy" id="111878"/>
    <lineage>
        <taxon>Eukaryota</taxon>
        <taxon>Metazoa</taxon>
        <taxon>Porifera</taxon>
        <taxon>Hexactinellida</taxon>
        <taxon>Hexasterophora</taxon>
        <taxon>Lyssacinosida</taxon>
        <taxon>Leucopsacidae</taxon>
        <taxon>Oopsacas</taxon>
    </lineage>
</organism>
<evidence type="ECO:0000259" key="3">
    <source>
        <dbReference type="PROSITE" id="PS50238"/>
    </source>
</evidence>
<dbReference type="GO" id="GO:0097149">
    <property type="term" value="C:centralspindlin complex"/>
    <property type="evidence" value="ECO:0007669"/>
    <property type="project" value="TreeGrafter"/>
</dbReference>
<dbReference type="SUPFAM" id="SSF48350">
    <property type="entry name" value="GTPase activation domain, GAP"/>
    <property type="match status" value="1"/>
</dbReference>
<dbReference type="EMBL" id="JAKMXF010000321">
    <property type="protein sequence ID" value="KAI6649210.1"/>
    <property type="molecule type" value="Genomic_DNA"/>
</dbReference>
<dbReference type="Gene3D" id="1.10.555.10">
    <property type="entry name" value="Rho GTPase activation protein"/>
    <property type="match status" value="1"/>
</dbReference>
<dbReference type="GO" id="GO:0000281">
    <property type="term" value="P:mitotic cytokinesis"/>
    <property type="evidence" value="ECO:0007669"/>
    <property type="project" value="TreeGrafter"/>
</dbReference>
<dbReference type="InterPro" id="IPR008936">
    <property type="entry name" value="Rho_GTPase_activation_prot"/>
</dbReference>
<feature type="domain" description="Rho-GAP" evidence="3">
    <location>
        <begin position="300"/>
        <end position="490"/>
    </location>
</feature>
<dbReference type="GO" id="GO:0032154">
    <property type="term" value="C:cleavage furrow"/>
    <property type="evidence" value="ECO:0007669"/>
    <property type="project" value="TreeGrafter"/>
</dbReference>
<keyword evidence="5" id="KW-1185">Reference proteome</keyword>
<protein>
    <submittedName>
        <fullName evidence="4">Rac GTPase-activating protein 1-like isoform X2</fullName>
    </submittedName>
</protein>
<sequence>MTTGLVHAFDDICDAFEPLCIGAENDFLRYLSDHSMLSQVNESKEREVGKLKKVLSQEKTKSEKLEITLKHVRARLDEQFWLREQAEMKMKQMQEEVGRFYRMRDILCSDVKYSGLLLRDKRFDPFLNDKNFRDNISSTEDSTSGTESLSLSVSLTDGSLEVADSDLDMTILRSKMRYRKPSHRMSFSSKRLSDNMHRSLSKRTKSEEALVEFLEYNNIRNRPNLPPIQQPIKKLAEFSRPPAMKGRRKPSIQHLRSRVPQGNFLEQFYVSSGTESSSETNSAGFTASSSDEHPIFNANPKIFPYPVRTPKTPKKMSPKRPHTWVEGRGLDQGGIYRVNGSTREVNELLEQFRLGHLPRLDGIEDINVICSALKKFLLNLDEPLVTHDLQPSFVKVADMSEDQAQDALSDLFARLPKANQMTLSYIITHLRHVAEQSHRNHMSDASLGRVFGPTLIGCSTPNPENKDIWDDVQKRPIVVSRMLRMENLTHYYERAIHGVFRDVSPPITPGLSAPSSNYLGSVSPERRRAKLTKDHSFFPPT</sequence>
<dbReference type="GO" id="GO:0005634">
    <property type="term" value="C:nucleus"/>
    <property type="evidence" value="ECO:0007669"/>
    <property type="project" value="TreeGrafter"/>
</dbReference>
<evidence type="ECO:0000256" key="1">
    <source>
        <dbReference type="SAM" id="Coils"/>
    </source>
</evidence>
<dbReference type="GO" id="GO:0007266">
    <property type="term" value="P:Rho protein signal transduction"/>
    <property type="evidence" value="ECO:0007669"/>
    <property type="project" value="TreeGrafter"/>
</dbReference>
<proteinExistence type="predicted"/>
<comment type="caution">
    <text evidence="4">The sequence shown here is derived from an EMBL/GenBank/DDBJ whole genome shotgun (WGS) entry which is preliminary data.</text>
</comment>
<dbReference type="GO" id="GO:0030496">
    <property type="term" value="C:midbody"/>
    <property type="evidence" value="ECO:0007669"/>
    <property type="project" value="TreeGrafter"/>
</dbReference>
<feature type="compositionally biased region" description="Basic residues" evidence="2">
    <location>
        <begin position="311"/>
        <end position="322"/>
    </location>
</feature>
<accession>A0AAV7JLA2</accession>
<dbReference type="PROSITE" id="PS50238">
    <property type="entry name" value="RHOGAP"/>
    <property type="match status" value="1"/>
</dbReference>
<feature type="coiled-coil region" evidence="1">
    <location>
        <begin position="41"/>
        <end position="103"/>
    </location>
</feature>
<keyword evidence="1" id="KW-0175">Coiled coil</keyword>
<dbReference type="InterPro" id="IPR000198">
    <property type="entry name" value="RhoGAP_dom"/>
</dbReference>
<feature type="region of interest" description="Disordered" evidence="2">
    <location>
        <begin position="271"/>
        <end position="326"/>
    </location>
</feature>
<name>A0AAV7JLA2_9METZ</name>
<dbReference type="SMART" id="SM00324">
    <property type="entry name" value="RhoGAP"/>
    <property type="match status" value="1"/>
</dbReference>